<dbReference type="InParanoid" id="A0CXW3"/>
<keyword evidence="4" id="KW-1185">Reference proteome</keyword>
<evidence type="ECO:0000313" key="3">
    <source>
        <dbReference type="EMBL" id="CAK75630.1"/>
    </source>
</evidence>
<dbReference type="EMBL" id="CT868208">
    <property type="protein sequence ID" value="CAK75630.1"/>
    <property type="molecule type" value="Genomic_DNA"/>
</dbReference>
<name>A0CXW3_PARTE</name>
<dbReference type="HOGENOM" id="CLU_324524_0_0_1"/>
<dbReference type="KEGG" id="ptm:GSPATT00011262001"/>
<accession>A0CXW3</accession>
<evidence type="ECO:0000313" key="4">
    <source>
        <dbReference type="Proteomes" id="UP000000600"/>
    </source>
</evidence>
<evidence type="ECO:0000259" key="2">
    <source>
        <dbReference type="PROSITE" id="PS50042"/>
    </source>
</evidence>
<dbReference type="InterPro" id="IPR014710">
    <property type="entry name" value="RmlC-like_jellyroll"/>
</dbReference>
<organism evidence="3 4">
    <name type="scientific">Paramecium tetraurelia</name>
    <dbReference type="NCBI Taxonomy" id="5888"/>
    <lineage>
        <taxon>Eukaryota</taxon>
        <taxon>Sar</taxon>
        <taxon>Alveolata</taxon>
        <taxon>Ciliophora</taxon>
        <taxon>Intramacronucleata</taxon>
        <taxon>Oligohymenophorea</taxon>
        <taxon>Peniculida</taxon>
        <taxon>Parameciidae</taxon>
        <taxon>Paramecium</taxon>
    </lineage>
</organism>
<keyword evidence="1" id="KW-0175">Coiled coil</keyword>
<protein>
    <recommendedName>
        <fullName evidence="2">Cyclic nucleotide-binding domain-containing protein</fullName>
    </recommendedName>
</protein>
<feature type="domain" description="Cyclic nucleotide-binding" evidence="2">
    <location>
        <begin position="475"/>
        <end position="585"/>
    </location>
</feature>
<feature type="coiled-coil region" evidence="1">
    <location>
        <begin position="79"/>
        <end position="159"/>
    </location>
</feature>
<dbReference type="Proteomes" id="UP000000600">
    <property type="component" value="Unassembled WGS sequence"/>
</dbReference>
<dbReference type="OMA" id="IEHTHNQ"/>
<dbReference type="OrthoDB" id="296874at2759"/>
<proteinExistence type="predicted"/>
<dbReference type="RefSeq" id="XP_001443027.1">
    <property type="nucleotide sequence ID" value="XM_001442990.1"/>
</dbReference>
<dbReference type="Gene3D" id="2.60.120.10">
    <property type="entry name" value="Jelly Rolls"/>
    <property type="match status" value="1"/>
</dbReference>
<dbReference type="InterPro" id="IPR000595">
    <property type="entry name" value="cNMP-bd_dom"/>
</dbReference>
<evidence type="ECO:0000256" key="1">
    <source>
        <dbReference type="SAM" id="Coils"/>
    </source>
</evidence>
<reference evidence="3 4" key="1">
    <citation type="journal article" date="2006" name="Nature">
        <title>Global trends of whole-genome duplications revealed by the ciliate Paramecium tetraurelia.</title>
        <authorList>
            <consortium name="Genoscope"/>
            <person name="Aury J.-M."/>
            <person name="Jaillon O."/>
            <person name="Duret L."/>
            <person name="Noel B."/>
            <person name="Jubin C."/>
            <person name="Porcel B.M."/>
            <person name="Segurens B."/>
            <person name="Daubin V."/>
            <person name="Anthouard V."/>
            <person name="Aiach N."/>
            <person name="Arnaiz O."/>
            <person name="Billaut A."/>
            <person name="Beisson J."/>
            <person name="Blanc I."/>
            <person name="Bouhouche K."/>
            <person name="Camara F."/>
            <person name="Duharcourt S."/>
            <person name="Guigo R."/>
            <person name="Gogendeau D."/>
            <person name="Katinka M."/>
            <person name="Keller A.-M."/>
            <person name="Kissmehl R."/>
            <person name="Klotz C."/>
            <person name="Koll F."/>
            <person name="Le Moue A."/>
            <person name="Lepere C."/>
            <person name="Malinsky S."/>
            <person name="Nowacki M."/>
            <person name="Nowak J.K."/>
            <person name="Plattner H."/>
            <person name="Poulain J."/>
            <person name="Ruiz F."/>
            <person name="Serrano V."/>
            <person name="Zagulski M."/>
            <person name="Dessen P."/>
            <person name="Betermier M."/>
            <person name="Weissenbach J."/>
            <person name="Scarpelli C."/>
            <person name="Schachter V."/>
            <person name="Sperling L."/>
            <person name="Meyer E."/>
            <person name="Cohen J."/>
            <person name="Wincker P."/>
        </authorList>
    </citation>
    <scope>NUCLEOTIDE SEQUENCE [LARGE SCALE GENOMIC DNA]</scope>
    <source>
        <strain evidence="3 4">Stock d4-2</strain>
    </source>
</reference>
<dbReference type="InterPro" id="IPR018490">
    <property type="entry name" value="cNMP-bd_dom_sf"/>
</dbReference>
<dbReference type="AlphaFoldDB" id="A0CXW3"/>
<dbReference type="GeneID" id="5028812"/>
<dbReference type="SUPFAM" id="SSF51206">
    <property type="entry name" value="cAMP-binding domain-like"/>
    <property type="match status" value="1"/>
</dbReference>
<sequence length="890" mass="104685">MLTNNSTDSILESILKEILSEMLQLLEQNIRSQEELQIIQDHLQDYENLQQLAETMKFIINLLRKKLKGTNNQEKYFKCESKSENYQKLEQAIQKQEQDIRIHIRAQHEMKIYIDTMQQQLEESEQIRKEYLQETTKLIQKLKKENHNLIQQLKHYTQSQKQQTAQNSRRDSTQTINVIFQKQPSKSNHLGNNQEKQEPWNNSQIIKWQLTQNNSQIQLLKNKDSQRSLTQRYIKAKNKSYSIGISKQNSINGSFIQKLMIRIGIEKKEFTCRKSSIQRIQRFHRSTEIIIKMKCYSQILLFLMEQIIQNDNLVMLQQKILSYPKTNEDLKTMASIIKVTQIFNKLNELYHQQLSQEGQIKLCNYLELKSYELGQQVQTSQNFAVQLILKGQVEVYFLEEGYFYNHEKYLQTLDPLFYIEEDFIFDKIKYQQNQLIYKASFNNSVLLMINKRECDEIYKYYGEIFLYKHRTLCKIIPGLGELNSKRILESLANQFENIILPNCTQITEENQIGEYLFFLAQGHVSFQKNKEHIFDMEESGIIGDELLVDPDQDQNSLQTYYYTVIAKSAQVLLYKIKLKIFSRLFPNAIIRQIITQHKLIRLLVGSKPIEKQKCNTSPTNEIKKSKSTLIFTKDTIKAYDKVDIVFQQYQVPKHSRVLKFNNNLMDKFHKKLKNTGKKITINEFVQQTKQSDEPQMKLLEKVENPYNFASNVNTEGFLKKYYSNLIRIGLVKPPLRVAPQNYEAIQRSRVISAMKLIEHTHNQLKPKRATSAAFGKADPLLSINALVSTKESEINVSTQKLIEKNKTMTTVYPTPRTQSQPQLGYHTNVTPRYSSVMETPKCDTPQSRSTMAKSSQQVFRPYSGFMDHTSRLSQQSEINKRLKRPNQHFF</sequence>
<gene>
    <name evidence="3" type="ORF">GSPATT00011262001</name>
</gene>
<dbReference type="PROSITE" id="PS50042">
    <property type="entry name" value="CNMP_BINDING_3"/>
    <property type="match status" value="1"/>
</dbReference>